<dbReference type="EMBL" id="FQUK01000060">
    <property type="protein sequence ID" value="SHF32568.1"/>
    <property type="molecule type" value="Genomic_DNA"/>
</dbReference>
<keyword evidence="3" id="KW-0238">DNA-binding</keyword>
<feature type="domain" description="KfrA N-terminal DNA-binding" evidence="2">
    <location>
        <begin position="21"/>
        <end position="126"/>
    </location>
</feature>
<evidence type="ECO:0000256" key="1">
    <source>
        <dbReference type="SAM" id="Coils"/>
    </source>
</evidence>
<dbReference type="RefSeq" id="WP_072756641.1">
    <property type="nucleotide sequence ID" value="NZ_FQUK01000060.1"/>
</dbReference>
<reference evidence="4" key="1">
    <citation type="submission" date="2016-11" db="EMBL/GenBank/DDBJ databases">
        <authorList>
            <person name="Varghese N."/>
            <person name="Submissions S."/>
        </authorList>
    </citation>
    <scope>NUCLEOTIDE SEQUENCE [LARGE SCALE GENOMIC DNA]</scope>
    <source>
        <strain evidence="4">DSM 14834</strain>
    </source>
</reference>
<dbReference type="Pfam" id="PF11740">
    <property type="entry name" value="KfrA_N"/>
    <property type="match status" value="1"/>
</dbReference>
<dbReference type="GO" id="GO:0003677">
    <property type="term" value="F:DNA binding"/>
    <property type="evidence" value="ECO:0007669"/>
    <property type="project" value="UniProtKB-KW"/>
</dbReference>
<dbReference type="AlphaFoldDB" id="A0A1M5AQN1"/>
<evidence type="ECO:0000259" key="2">
    <source>
        <dbReference type="Pfam" id="PF11740"/>
    </source>
</evidence>
<keyword evidence="1" id="KW-0175">Coiled coil</keyword>
<dbReference type="STRING" id="213588.SAMN02745204_02271"/>
<gene>
    <name evidence="3" type="ORF">SAMN02745204_02271</name>
</gene>
<dbReference type="InterPro" id="IPR021104">
    <property type="entry name" value="KfrA_DNA-bd_N"/>
</dbReference>
<name>A0A1M5AQN1_9GAMM</name>
<keyword evidence="4" id="KW-1185">Reference proteome</keyword>
<evidence type="ECO:0000313" key="3">
    <source>
        <dbReference type="EMBL" id="SHF32568.1"/>
    </source>
</evidence>
<organism evidence="3 4">
    <name type="scientific">Thermomonas hydrothermalis</name>
    <dbReference type="NCBI Taxonomy" id="213588"/>
    <lineage>
        <taxon>Bacteria</taxon>
        <taxon>Pseudomonadati</taxon>
        <taxon>Pseudomonadota</taxon>
        <taxon>Gammaproteobacteria</taxon>
        <taxon>Lysobacterales</taxon>
        <taxon>Lysobacteraceae</taxon>
        <taxon>Thermomonas</taxon>
    </lineage>
</organism>
<sequence length="303" mass="33547">MMEEPANVRVVPAIGMERHLHAALAMLQRGVRPTVDALVAECGGSRTTAQKALEELWTQRLPLLLAQRQTESDLPASVIEGMMGIWREAATAAEAKATAAYAEAMRQVEAERAEMRATLAAIEAERARHTEAMQQAQTRISEQEALIAQQREALEALDARLKEQVTLWERAIAARDEANRQLADARIALTKQEQAAQEAARAHAEAIATLKAEAQAEREAQRKAHAEAMDALKAAYLDAETRLRVDLDAARTEAAKAAKALDAARREHQQTIEALRQEIAALRKQAVLRPRQRRHPISKRKPL</sequence>
<feature type="coiled-coil region" evidence="1">
    <location>
        <begin position="105"/>
        <end position="285"/>
    </location>
</feature>
<protein>
    <submittedName>
        <fullName evidence="3">Replication region DNA-binding N-term</fullName>
    </submittedName>
</protein>
<accession>A0A1M5AQN1</accession>
<proteinExistence type="predicted"/>
<evidence type="ECO:0000313" key="4">
    <source>
        <dbReference type="Proteomes" id="UP000242857"/>
    </source>
</evidence>
<dbReference type="Proteomes" id="UP000242857">
    <property type="component" value="Unassembled WGS sequence"/>
</dbReference>